<dbReference type="PANTHER" id="PTHR23290">
    <property type="entry name" value="RRNA N6-ADENOSINE-METHYLTRANSFERASE METTL5"/>
    <property type="match status" value="1"/>
</dbReference>
<name>A0A1V6N3E7_METAZ</name>
<dbReference type="AlphaFoldDB" id="A0A1V6N3E7"/>
<dbReference type="Proteomes" id="UP000191661">
    <property type="component" value="Unassembled WGS sequence"/>
</dbReference>
<dbReference type="PRINTS" id="PR00507">
    <property type="entry name" value="N12N6MTFRASE"/>
</dbReference>
<dbReference type="SUPFAM" id="SSF53335">
    <property type="entry name" value="S-adenosyl-L-methionine-dependent methyltransferases"/>
    <property type="match status" value="1"/>
</dbReference>
<evidence type="ECO:0000259" key="3">
    <source>
        <dbReference type="Pfam" id="PF05175"/>
    </source>
</evidence>
<sequence length="213" mass="24091">MKITKKRHLEIAIENIPRFESPKIDFEQYPTSASIAADLLWNARSLGDISNKSILDLGCGTGVFAISSMFLNANCATGVDVDSSAIKIARNTVNDMNISNINFIVDDVYNLHKNDGFNFKFDTVITNPPFGAQSRGKRGVDRIFMELAMDFADVAYSFHIAETRDFVVNYYENLGGKITHEFFYKFPLLNTYEFHTQESRDIDVIVFRVVNSS</sequence>
<dbReference type="GO" id="GO:0032259">
    <property type="term" value="P:methylation"/>
    <property type="evidence" value="ECO:0007669"/>
    <property type="project" value="UniProtKB-KW"/>
</dbReference>
<dbReference type="RefSeq" id="WP_080460167.1">
    <property type="nucleotide sequence ID" value="NZ_JXMW01000006.1"/>
</dbReference>
<gene>
    <name evidence="4" type="ORF">MBBAR_6c02140</name>
</gene>
<evidence type="ECO:0000256" key="1">
    <source>
        <dbReference type="ARBA" id="ARBA00009741"/>
    </source>
</evidence>
<dbReference type="Pfam" id="PF05175">
    <property type="entry name" value="MTS"/>
    <property type="match status" value="1"/>
</dbReference>
<dbReference type="PROSITE" id="PS00092">
    <property type="entry name" value="N6_MTASE"/>
    <property type="match status" value="1"/>
</dbReference>
<protein>
    <recommendedName>
        <fullName evidence="2">Methyltransferase-like protein 5</fullName>
    </recommendedName>
</protein>
<dbReference type="OrthoDB" id="31271at2157"/>
<evidence type="ECO:0000313" key="5">
    <source>
        <dbReference type="Proteomes" id="UP000191661"/>
    </source>
</evidence>
<keyword evidence="4" id="KW-0808">Transferase</keyword>
<comment type="caution">
    <text evidence="4">The sequence shown here is derived from an EMBL/GenBank/DDBJ whole genome shotgun (WGS) entry which is preliminary data.</text>
</comment>
<evidence type="ECO:0000313" key="4">
    <source>
        <dbReference type="EMBL" id="OQD59103.1"/>
    </source>
</evidence>
<dbReference type="GO" id="GO:0008757">
    <property type="term" value="F:S-adenosylmethionine-dependent methyltransferase activity"/>
    <property type="evidence" value="ECO:0007669"/>
    <property type="project" value="UniProtKB-ARBA"/>
</dbReference>
<organism evidence="4 5">
    <name type="scientific">Methanobrevibacter arboriphilus JCM 13429 = DSM 1125</name>
    <dbReference type="NCBI Taxonomy" id="1300164"/>
    <lineage>
        <taxon>Archaea</taxon>
        <taxon>Methanobacteriati</taxon>
        <taxon>Methanobacteriota</taxon>
        <taxon>Methanomada group</taxon>
        <taxon>Methanobacteria</taxon>
        <taxon>Methanobacteriales</taxon>
        <taxon>Methanobacteriaceae</taxon>
        <taxon>Methanobrevibacter</taxon>
    </lineage>
</organism>
<dbReference type="Gene3D" id="3.40.50.150">
    <property type="entry name" value="Vaccinia Virus protein VP39"/>
    <property type="match status" value="1"/>
</dbReference>
<dbReference type="PANTHER" id="PTHR23290:SF0">
    <property type="entry name" value="RRNA N6-ADENOSINE-METHYLTRANSFERASE METTL5"/>
    <property type="match status" value="1"/>
</dbReference>
<reference evidence="4 5" key="1">
    <citation type="submission" date="2014-12" db="EMBL/GenBank/DDBJ databases">
        <title>Genome sequence of Methanobrevibacter arboriphilicus DH1, DSM1125.</title>
        <authorList>
            <person name="Poehlein A."/>
            <person name="Thauer R.K."/>
            <person name="Seedorf H."/>
            <person name="Daniel R."/>
        </authorList>
    </citation>
    <scope>NUCLEOTIDE SEQUENCE [LARGE SCALE GENOMIC DNA]</scope>
    <source>
        <strain evidence="4 5">DH1</strain>
    </source>
</reference>
<dbReference type="InterPro" id="IPR029063">
    <property type="entry name" value="SAM-dependent_MTases_sf"/>
</dbReference>
<proteinExistence type="inferred from homology"/>
<dbReference type="EMBL" id="JXMW01000006">
    <property type="protein sequence ID" value="OQD59103.1"/>
    <property type="molecule type" value="Genomic_DNA"/>
</dbReference>
<comment type="similarity">
    <text evidence="1">Belongs to the methyltransferase superfamily. PrmA family.</text>
</comment>
<keyword evidence="4" id="KW-0489">Methyltransferase</keyword>
<feature type="domain" description="Methyltransferase small" evidence="3">
    <location>
        <begin position="48"/>
        <end position="145"/>
    </location>
</feature>
<evidence type="ECO:0000256" key="2">
    <source>
        <dbReference type="ARBA" id="ARBA00041374"/>
    </source>
</evidence>
<accession>A0A1V6N3E7</accession>
<dbReference type="InterPro" id="IPR002052">
    <property type="entry name" value="DNA_methylase_N6_adenine_CS"/>
</dbReference>
<dbReference type="CDD" id="cd02440">
    <property type="entry name" value="AdoMet_MTases"/>
    <property type="match status" value="1"/>
</dbReference>
<keyword evidence="5" id="KW-1185">Reference proteome</keyword>
<dbReference type="GO" id="GO:0003676">
    <property type="term" value="F:nucleic acid binding"/>
    <property type="evidence" value="ECO:0007669"/>
    <property type="project" value="InterPro"/>
</dbReference>
<dbReference type="InterPro" id="IPR007848">
    <property type="entry name" value="Small_mtfrase_dom"/>
</dbReference>
<dbReference type="InterPro" id="IPR051720">
    <property type="entry name" value="rRNA_MeTrfase/Polyamine_Synth"/>
</dbReference>